<dbReference type="PANTHER" id="PTHR23083:SF464">
    <property type="entry name" value="TETRATRICOPEPTIDE REPEAT DOMAIN 7, ISOFORM A"/>
    <property type="match status" value="1"/>
</dbReference>
<evidence type="ECO:0000313" key="3">
    <source>
        <dbReference type="Proteomes" id="UP001153148"/>
    </source>
</evidence>
<dbReference type="InterPro" id="IPR045819">
    <property type="entry name" value="TTC7_N"/>
</dbReference>
<evidence type="ECO:0000259" key="1">
    <source>
        <dbReference type="Pfam" id="PF19440"/>
    </source>
</evidence>
<comment type="caution">
    <text evidence="2">The sequence shown here is derived from an EMBL/GenBank/DDBJ whole genome shotgun (WGS) entry which is preliminary data.</text>
</comment>
<keyword evidence="3" id="KW-1185">Reference proteome</keyword>
<evidence type="ECO:0000313" key="2">
    <source>
        <dbReference type="EMBL" id="CAG2056516.1"/>
    </source>
</evidence>
<dbReference type="EMBL" id="CAJPIN010003969">
    <property type="protein sequence ID" value="CAG2056516.1"/>
    <property type="molecule type" value="Genomic_DNA"/>
</dbReference>
<dbReference type="Pfam" id="PF19440">
    <property type="entry name" value="TTC7_N"/>
    <property type="match status" value="1"/>
</dbReference>
<dbReference type="InterPro" id="IPR051722">
    <property type="entry name" value="Endocytosis_PI4K-reg_protein"/>
</dbReference>
<name>A0ABN7NTZ4_TIMPD</name>
<accession>A0ABN7NTZ4</accession>
<gene>
    <name evidence="2" type="ORF">TPAB3V08_LOCUS3507</name>
</gene>
<protein>
    <recommendedName>
        <fullName evidence="1">Tetratricopeptide repeat protein 7 N-terminal domain-containing protein</fullName>
    </recommendedName>
</protein>
<dbReference type="PANTHER" id="PTHR23083">
    <property type="entry name" value="TETRATRICOPEPTIDE REPEAT PROTEIN, TPR"/>
    <property type="match status" value="1"/>
</dbReference>
<sequence length="133" mass="15146">MCLEKVPPSSSSKYKQAEWEEQRVQCFELAGDLTLLYLQEQDKIQQTTYTNTGSYSPQPPHPERQIGPVLETALQRAPILYIQGGKLQSAVARYRTMLSAVEFERHPESSSYSHQTVGRSVVTRSQRDFIHCA</sequence>
<feature type="domain" description="Tetratricopeptide repeat protein 7 N-terminal" evidence="1">
    <location>
        <begin position="1"/>
        <end position="102"/>
    </location>
</feature>
<reference evidence="2" key="1">
    <citation type="submission" date="2021-03" db="EMBL/GenBank/DDBJ databases">
        <authorList>
            <person name="Tran Van P."/>
        </authorList>
    </citation>
    <scope>NUCLEOTIDE SEQUENCE</scope>
</reference>
<organism evidence="2 3">
    <name type="scientific">Timema podura</name>
    <name type="common">Walking stick</name>
    <dbReference type="NCBI Taxonomy" id="61482"/>
    <lineage>
        <taxon>Eukaryota</taxon>
        <taxon>Metazoa</taxon>
        <taxon>Ecdysozoa</taxon>
        <taxon>Arthropoda</taxon>
        <taxon>Hexapoda</taxon>
        <taxon>Insecta</taxon>
        <taxon>Pterygota</taxon>
        <taxon>Neoptera</taxon>
        <taxon>Polyneoptera</taxon>
        <taxon>Phasmatodea</taxon>
        <taxon>Timematodea</taxon>
        <taxon>Timematoidea</taxon>
        <taxon>Timematidae</taxon>
        <taxon>Timema</taxon>
    </lineage>
</organism>
<proteinExistence type="predicted"/>
<dbReference type="Proteomes" id="UP001153148">
    <property type="component" value="Unassembled WGS sequence"/>
</dbReference>